<feature type="region of interest" description="Disordered" evidence="1">
    <location>
        <begin position="1"/>
        <end position="79"/>
    </location>
</feature>
<evidence type="ECO:0000313" key="2">
    <source>
        <dbReference type="EMBL" id="KAK9762253.1"/>
    </source>
</evidence>
<dbReference type="Proteomes" id="UP001479436">
    <property type="component" value="Unassembled WGS sequence"/>
</dbReference>
<evidence type="ECO:0000256" key="1">
    <source>
        <dbReference type="SAM" id="MobiDB-lite"/>
    </source>
</evidence>
<feature type="compositionally biased region" description="Low complexity" evidence="1">
    <location>
        <begin position="21"/>
        <end position="34"/>
    </location>
</feature>
<feature type="compositionally biased region" description="Basic residues" evidence="1">
    <location>
        <begin position="61"/>
        <end position="72"/>
    </location>
</feature>
<name>A0ABR2WL34_9FUNG</name>
<protein>
    <submittedName>
        <fullName evidence="2">Uncharacterized protein</fullName>
    </submittedName>
</protein>
<proteinExistence type="predicted"/>
<organism evidence="2 3">
    <name type="scientific">Basidiobolus ranarum</name>
    <dbReference type="NCBI Taxonomy" id="34480"/>
    <lineage>
        <taxon>Eukaryota</taxon>
        <taxon>Fungi</taxon>
        <taxon>Fungi incertae sedis</taxon>
        <taxon>Zoopagomycota</taxon>
        <taxon>Entomophthoromycotina</taxon>
        <taxon>Basidiobolomycetes</taxon>
        <taxon>Basidiobolales</taxon>
        <taxon>Basidiobolaceae</taxon>
        <taxon>Basidiobolus</taxon>
    </lineage>
</organism>
<accession>A0ABR2WL34</accession>
<keyword evidence="3" id="KW-1185">Reference proteome</keyword>
<reference evidence="2 3" key="1">
    <citation type="submission" date="2023-04" db="EMBL/GenBank/DDBJ databases">
        <title>Genome of Basidiobolus ranarum AG-B5.</title>
        <authorList>
            <person name="Stajich J.E."/>
            <person name="Carter-House D."/>
            <person name="Gryganskyi A."/>
        </authorList>
    </citation>
    <scope>NUCLEOTIDE SEQUENCE [LARGE SCALE GENOMIC DNA]</scope>
    <source>
        <strain evidence="2 3">AG-B5</strain>
    </source>
</reference>
<sequence length="153" mass="17076">MGNNTSSEKGADTYAAGIALRNTTTRTRSTSGTSHPRKLTSRAAQLQSLPPAGKLLYDRKYKNKKRRKRSSRLRAVEQDRATRKRKVIELDVSVSGQPARRRRLSVSYGMDKIYELKNPPRIPSKLRSSTTSTDLVAPLDTEAAMMLLALRSS</sequence>
<gene>
    <name evidence="2" type="ORF">K7432_012201</name>
</gene>
<comment type="caution">
    <text evidence="2">The sequence shown here is derived from an EMBL/GenBank/DDBJ whole genome shotgun (WGS) entry which is preliminary data.</text>
</comment>
<evidence type="ECO:0000313" key="3">
    <source>
        <dbReference type="Proteomes" id="UP001479436"/>
    </source>
</evidence>
<dbReference type="EMBL" id="JASJQH010001032">
    <property type="protein sequence ID" value="KAK9762253.1"/>
    <property type="molecule type" value="Genomic_DNA"/>
</dbReference>